<name>A0A380K6Z9_9STRE</name>
<evidence type="ECO:0000313" key="1">
    <source>
        <dbReference type="EMBL" id="SUN60439.1"/>
    </source>
</evidence>
<dbReference type="AlphaFoldDB" id="A0A380K6Z9"/>
<gene>
    <name evidence="1" type="ORF">NCTC12224_00878</name>
</gene>
<organism evidence="1 2">
    <name type="scientific">Streptococcus hyointestinalis</name>
    <dbReference type="NCBI Taxonomy" id="1337"/>
    <lineage>
        <taxon>Bacteria</taxon>
        <taxon>Bacillati</taxon>
        <taxon>Bacillota</taxon>
        <taxon>Bacilli</taxon>
        <taxon>Lactobacillales</taxon>
        <taxon>Streptococcaceae</taxon>
        <taxon>Streptococcus</taxon>
    </lineage>
</organism>
<dbReference type="Proteomes" id="UP000254924">
    <property type="component" value="Unassembled WGS sequence"/>
</dbReference>
<proteinExistence type="predicted"/>
<evidence type="ECO:0000313" key="2">
    <source>
        <dbReference type="Proteomes" id="UP000254924"/>
    </source>
</evidence>
<sequence length="336" mass="39425">MAEKLINIALVEMKDGDKSVKSLNVLDKYLKRFEKNLLFPNPSNLKEYDELRIFETPNKLKISNLSEENPYHILTEFFEIDFQKEEHRLNNIDDIDYQGNGFKPNLVLYYFKEGQTETIYFSEINSKTVLVKNRVFILPKVFKRSGVEDRPELKLNEVTKGLELPQSNFIAKLTKRVNKTYSVEIYDVRKLDIACRLSSHIDFYAEKKLHKFNTPDDESFKITSARTDVQIKNVEETMAIVRDTPALSKALSQYSGHGNKAINRIKKERLRDAIDRLKNYVKKNEAQYTLEDIPVFHFNENRIVVEPCQIKIFVALLDNRIVEKILTEEIELPYFD</sequence>
<accession>A0A380K6Z9</accession>
<protein>
    <submittedName>
        <fullName evidence="1">Uncharacterized protein</fullName>
    </submittedName>
</protein>
<dbReference type="OrthoDB" id="2214358at2"/>
<dbReference type="EMBL" id="UHFN01000007">
    <property type="protein sequence ID" value="SUN60439.1"/>
    <property type="molecule type" value="Genomic_DNA"/>
</dbReference>
<keyword evidence="2" id="KW-1185">Reference proteome</keyword>
<reference evidence="1 2" key="1">
    <citation type="submission" date="2018-06" db="EMBL/GenBank/DDBJ databases">
        <authorList>
            <consortium name="Pathogen Informatics"/>
            <person name="Doyle S."/>
        </authorList>
    </citation>
    <scope>NUCLEOTIDE SEQUENCE [LARGE SCALE GENOMIC DNA]</scope>
    <source>
        <strain evidence="1 2">NCTC12224</strain>
    </source>
</reference>